<dbReference type="AlphaFoldDB" id="A0A9D4NPQ3"/>
<organism evidence="1 2">
    <name type="scientific">Dreissena polymorpha</name>
    <name type="common">Zebra mussel</name>
    <name type="synonym">Mytilus polymorpha</name>
    <dbReference type="NCBI Taxonomy" id="45954"/>
    <lineage>
        <taxon>Eukaryota</taxon>
        <taxon>Metazoa</taxon>
        <taxon>Spiralia</taxon>
        <taxon>Lophotrochozoa</taxon>
        <taxon>Mollusca</taxon>
        <taxon>Bivalvia</taxon>
        <taxon>Autobranchia</taxon>
        <taxon>Heteroconchia</taxon>
        <taxon>Euheterodonta</taxon>
        <taxon>Imparidentia</taxon>
        <taxon>Neoheterodontei</taxon>
        <taxon>Myida</taxon>
        <taxon>Dreissenoidea</taxon>
        <taxon>Dreissenidae</taxon>
        <taxon>Dreissena</taxon>
    </lineage>
</organism>
<reference evidence="1" key="2">
    <citation type="submission" date="2020-11" db="EMBL/GenBank/DDBJ databases">
        <authorList>
            <person name="McCartney M.A."/>
            <person name="Auch B."/>
            <person name="Kono T."/>
            <person name="Mallez S."/>
            <person name="Becker A."/>
            <person name="Gohl D.M."/>
            <person name="Silverstein K.A.T."/>
            <person name="Koren S."/>
            <person name="Bechman K.B."/>
            <person name="Herman A."/>
            <person name="Abrahante J.E."/>
            <person name="Garbe J."/>
        </authorList>
    </citation>
    <scope>NUCLEOTIDE SEQUENCE</scope>
    <source>
        <strain evidence="1">Duluth1</strain>
        <tissue evidence="1">Whole animal</tissue>
    </source>
</reference>
<proteinExistence type="predicted"/>
<keyword evidence="2" id="KW-1185">Reference proteome</keyword>
<evidence type="ECO:0000313" key="1">
    <source>
        <dbReference type="EMBL" id="KAH3898465.1"/>
    </source>
</evidence>
<evidence type="ECO:0000313" key="2">
    <source>
        <dbReference type="Proteomes" id="UP000828390"/>
    </source>
</evidence>
<protein>
    <submittedName>
        <fullName evidence="1">Uncharacterized protein</fullName>
    </submittedName>
</protein>
<dbReference type="Proteomes" id="UP000828390">
    <property type="component" value="Unassembled WGS sequence"/>
</dbReference>
<comment type="caution">
    <text evidence="1">The sequence shown here is derived from an EMBL/GenBank/DDBJ whole genome shotgun (WGS) entry which is preliminary data.</text>
</comment>
<gene>
    <name evidence="1" type="ORF">DPMN_022697</name>
</gene>
<name>A0A9D4NPQ3_DREPO</name>
<sequence>MQEANFLSEIDELGTIVSLSKPGMLAQCASQVPGVAVPPDDVISGINGADWSRL</sequence>
<reference evidence="1" key="1">
    <citation type="journal article" date="2019" name="bioRxiv">
        <title>The Genome of the Zebra Mussel, Dreissena polymorpha: A Resource for Invasive Species Research.</title>
        <authorList>
            <person name="McCartney M.A."/>
            <person name="Auch B."/>
            <person name="Kono T."/>
            <person name="Mallez S."/>
            <person name="Zhang Y."/>
            <person name="Obille A."/>
            <person name="Becker A."/>
            <person name="Abrahante J.E."/>
            <person name="Garbe J."/>
            <person name="Badalamenti J.P."/>
            <person name="Herman A."/>
            <person name="Mangelson H."/>
            <person name="Liachko I."/>
            <person name="Sullivan S."/>
            <person name="Sone E.D."/>
            <person name="Koren S."/>
            <person name="Silverstein K.A.T."/>
            <person name="Beckman K.B."/>
            <person name="Gohl D.M."/>
        </authorList>
    </citation>
    <scope>NUCLEOTIDE SEQUENCE</scope>
    <source>
        <strain evidence="1">Duluth1</strain>
        <tissue evidence="1">Whole animal</tissue>
    </source>
</reference>
<dbReference type="EMBL" id="JAIWYP010000001">
    <property type="protein sequence ID" value="KAH3898465.1"/>
    <property type="molecule type" value="Genomic_DNA"/>
</dbReference>
<accession>A0A9D4NPQ3</accession>